<protein>
    <submittedName>
        <fullName evidence="3">Sortase</fullName>
    </submittedName>
</protein>
<dbReference type="Gene3D" id="2.40.260.10">
    <property type="entry name" value="Sortase"/>
    <property type="match status" value="1"/>
</dbReference>
<keyword evidence="2" id="KW-1133">Transmembrane helix</keyword>
<evidence type="ECO:0000313" key="3">
    <source>
        <dbReference type="EMBL" id="KKR72486.1"/>
    </source>
</evidence>
<sequence length="255" mass="28263">MPLYRYVKAPPAKSPVYIAKKMVSTSMMVIGIFLLVWVGYPIVSFELTSRVKYAQIVSPVPDNQEGIALAAKPQSPSSESASESVVQGVTTEVTDTSVDYTKASNWFPSKPQSTANTAGRIYFLSIPKLKIKDAIVKIAGEDLNKTLIHYGGTGLPGEYGTAVIFGHSILPQFYDPENYKSIFSLLPKLEEGDEIFVKYDGINYRYVVADMRVTSPNDITVLEQRYDSSYIRLITCVPPGTYWKRLAVTAILQPI</sequence>
<name>A0A0G0TCC9_9BACT</name>
<dbReference type="AlphaFoldDB" id="A0A0G0TCC9"/>
<accession>A0A0G0TCC9</accession>
<proteinExistence type="predicted"/>
<keyword evidence="1" id="KW-0378">Hydrolase</keyword>
<dbReference type="PATRIC" id="fig|1618482.3.peg.310"/>
<reference evidence="3 4" key="1">
    <citation type="journal article" date="2015" name="Nature">
        <title>rRNA introns, odd ribosomes, and small enigmatic genomes across a large radiation of phyla.</title>
        <authorList>
            <person name="Brown C.T."/>
            <person name="Hug L.A."/>
            <person name="Thomas B.C."/>
            <person name="Sharon I."/>
            <person name="Castelle C.J."/>
            <person name="Singh A."/>
            <person name="Wilkins M.J."/>
            <person name="Williams K.H."/>
            <person name="Banfield J.F."/>
        </authorList>
    </citation>
    <scope>NUCLEOTIDE SEQUENCE [LARGE SCALE GENOMIC DNA]</scope>
</reference>
<feature type="transmembrane region" description="Helical" evidence="2">
    <location>
        <begin position="21"/>
        <end position="40"/>
    </location>
</feature>
<keyword evidence="2" id="KW-0812">Transmembrane</keyword>
<comment type="caution">
    <text evidence="3">The sequence shown here is derived from an EMBL/GenBank/DDBJ whole genome shotgun (WGS) entry which is preliminary data.</text>
</comment>
<dbReference type="EMBL" id="LBZM01000005">
    <property type="protein sequence ID" value="KKR72486.1"/>
    <property type="molecule type" value="Genomic_DNA"/>
</dbReference>
<evidence type="ECO:0000256" key="2">
    <source>
        <dbReference type="SAM" id="Phobius"/>
    </source>
</evidence>
<dbReference type="InterPro" id="IPR023365">
    <property type="entry name" value="Sortase_dom-sf"/>
</dbReference>
<organism evidence="3 4">
    <name type="scientific">Candidatus Roizmanbacteria bacterium GW2011_GWB1_40_7</name>
    <dbReference type="NCBI Taxonomy" id="1618482"/>
    <lineage>
        <taxon>Bacteria</taxon>
        <taxon>Candidatus Roizmaniibacteriota</taxon>
    </lineage>
</organism>
<evidence type="ECO:0000313" key="4">
    <source>
        <dbReference type="Proteomes" id="UP000034664"/>
    </source>
</evidence>
<gene>
    <name evidence="3" type="ORF">UU14_C0005G0054</name>
</gene>
<dbReference type="InterPro" id="IPR005754">
    <property type="entry name" value="Sortase"/>
</dbReference>
<dbReference type="SUPFAM" id="SSF63817">
    <property type="entry name" value="Sortase"/>
    <property type="match status" value="1"/>
</dbReference>
<dbReference type="Proteomes" id="UP000034664">
    <property type="component" value="Unassembled WGS sequence"/>
</dbReference>
<evidence type="ECO:0000256" key="1">
    <source>
        <dbReference type="ARBA" id="ARBA00022801"/>
    </source>
</evidence>
<keyword evidence="2" id="KW-0472">Membrane</keyword>
<dbReference type="NCBIfam" id="TIGR01076">
    <property type="entry name" value="sortase_fam"/>
    <property type="match status" value="1"/>
</dbReference>
<dbReference type="Pfam" id="PF04203">
    <property type="entry name" value="Sortase"/>
    <property type="match status" value="1"/>
</dbReference>
<dbReference type="GO" id="GO:0016787">
    <property type="term" value="F:hydrolase activity"/>
    <property type="evidence" value="ECO:0007669"/>
    <property type="project" value="UniProtKB-KW"/>
</dbReference>